<dbReference type="STRING" id="1218173.BALCAV_0216095"/>
<dbReference type="OrthoDB" id="9777257at2"/>
<dbReference type="Gene3D" id="3.40.50.150">
    <property type="entry name" value="Vaccinia Virus protein VP39"/>
    <property type="match status" value="1"/>
</dbReference>
<dbReference type="RefSeq" id="WP_003320847.1">
    <property type="nucleotide sequence ID" value="NZ_ALPT02000060.1"/>
</dbReference>
<evidence type="ECO:0000259" key="1">
    <source>
        <dbReference type="Pfam" id="PF13847"/>
    </source>
</evidence>
<keyword evidence="4" id="KW-1185">Reference proteome</keyword>
<protein>
    <recommendedName>
        <fullName evidence="1">Methyltransferase domain-containing protein</fullName>
    </recommendedName>
</protein>
<dbReference type="Pfam" id="PF13847">
    <property type="entry name" value="Methyltransf_31"/>
    <property type="match status" value="1"/>
</dbReference>
<dbReference type="PANTHER" id="PTHR47739">
    <property type="entry name" value="TRNA1(VAL) (ADENINE(37)-N6)-METHYLTRANSFERASE"/>
    <property type="match status" value="1"/>
</dbReference>
<dbReference type="InterPro" id="IPR025714">
    <property type="entry name" value="Methyltranfer_dom"/>
</dbReference>
<dbReference type="Proteomes" id="UP000297014">
    <property type="component" value="Unassembled WGS sequence"/>
</dbReference>
<proteinExistence type="predicted"/>
<feature type="domain" description="Methyltransferase" evidence="1">
    <location>
        <begin position="48"/>
        <end position="180"/>
    </location>
</feature>
<dbReference type="EMBL" id="ALPT02000060">
    <property type="protein sequence ID" value="KGA96463.1"/>
    <property type="molecule type" value="Genomic_DNA"/>
</dbReference>
<dbReference type="InterPro" id="IPR029063">
    <property type="entry name" value="SAM-dependent_MTases_sf"/>
</dbReference>
<dbReference type="Proteomes" id="UP000002754">
    <property type="component" value="Unassembled WGS sequence"/>
</dbReference>
<accession>A0A094WKH9</accession>
<evidence type="ECO:0000313" key="5">
    <source>
        <dbReference type="Proteomes" id="UP000297014"/>
    </source>
</evidence>
<evidence type="ECO:0000313" key="4">
    <source>
        <dbReference type="Proteomes" id="UP000002754"/>
    </source>
</evidence>
<dbReference type="AlphaFoldDB" id="A0A094WKH9"/>
<dbReference type="EMBL" id="JALP01000273">
    <property type="protein sequence ID" value="THG89016.1"/>
    <property type="molecule type" value="Genomic_DNA"/>
</dbReference>
<reference evidence="2 4" key="1">
    <citation type="journal article" date="2014" name="Genome Announc.">
        <title>Draft Genome Sequence of Bacillus alcalophilus AV1934, a Classic Alkaliphile Isolated from Human Feces in 1934.</title>
        <authorList>
            <person name="Attie O."/>
            <person name="Jayaprakash A."/>
            <person name="Shah H."/>
            <person name="Paulsen I.T."/>
            <person name="Morino M."/>
            <person name="Takahashi Y."/>
            <person name="Narumi I."/>
            <person name="Sachidanandam R."/>
            <person name="Satoh K."/>
            <person name="Ito M."/>
            <person name="Krulwich T.A."/>
        </authorList>
    </citation>
    <scope>NUCLEOTIDE SEQUENCE [LARGE SCALE GENOMIC DNA]</scope>
    <source>
        <strain evidence="2 4">AV1934</strain>
    </source>
</reference>
<comment type="caution">
    <text evidence="2">The sequence shown here is derived from an EMBL/GenBank/DDBJ whole genome shotgun (WGS) entry which is preliminary data.</text>
</comment>
<dbReference type="SUPFAM" id="SSF53335">
    <property type="entry name" value="S-adenosyl-L-methionine-dependent methyltransferases"/>
    <property type="match status" value="1"/>
</dbReference>
<evidence type="ECO:0000313" key="2">
    <source>
        <dbReference type="EMBL" id="KGA96463.1"/>
    </source>
</evidence>
<dbReference type="PANTHER" id="PTHR47739:SF1">
    <property type="entry name" value="TRNA1(VAL) (ADENINE(37)-N6)-METHYLTRANSFERASE"/>
    <property type="match status" value="1"/>
</dbReference>
<sequence length="246" mass="27978">MEKITKDERLDYISGTDLKIIQSPSVFSFSIDAILLGKFVRVPIQKGAILDLCTGNGVIALLLTTRTKATIVGVELQERLIDYALRNRQLNEREEQVQFVQADLNHLPASIQKKKYDVVTCNPPYFEAGQALEKNLNEHHALARHEIACTLDDVIRVCSEQVKYKGKVAIVHRPERLADILEKMRAYRLEPKRMQLIYPKEGKPANMVLIEAIKEGQPGLETLYPLTILNQSGEYSDAFKEVYIEQ</sequence>
<dbReference type="InterPro" id="IPR050210">
    <property type="entry name" value="tRNA_Adenine-N(6)_MTase"/>
</dbReference>
<name>A0A094WKH9_ALKAL</name>
<organism evidence="2 4">
    <name type="scientific">Alkalihalobacillus alcalophilus ATCC 27647 = CGMCC 1.3604</name>
    <dbReference type="NCBI Taxonomy" id="1218173"/>
    <lineage>
        <taxon>Bacteria</taxon>
        <taxon>Bacillati</taxon>
        <taxon>Bacillota</taxon>
        <taxon>Bacilli</taxon>
        <taxon>Bacillales</taxon>
        <taxon>Bacillaceae</taxon>
        <taxon>Alkalihalobacillus</taxon>
    </lineage>
</organism>
<gene>
    <name evidence="3" type="ORF">AJ85_20030</name>
    <name evidence="2" type="ORF">BALCAV_0216095</name>
</gene>
<reference evidence="3 5" key="2">
    <citation type="submission" date="2014-01" db="EMBL/GenBank/DDBJ databases">
        <title>Draft genome sequencing of Bacillus alcalophilus CGMCC 1.3604.</title>
        <authorList>
            <person name="Yang J."/>
            <person name="Diao L."/>
            <person name="Yang S."/>
        </authorList>
    </citation>
    <scope>NUCLEOTIDE SEQUENCE [LARGE SCALE GENOMIC DNA]</scope>
    <source>
        <strain evidence="3 5">CGMCC 1.3604</strain>
    </source>
</reference>
<dbReference type="eggNOG" id="COG4123">
    <property type="taxonomic scope" value="Bacteria"/>
</dbReference>
<evidence type="ECO:0000313" key="3">
    <source>
        <dbReference type="EMBL" id="THG89016.1"/>
    </source>
</evidence>
<dbReference type="CDD" id="cd02440">
    <property type="entry name" value="AdoMet_MTases"/>
    <property type="match status" value="1"/>
</dbReference>